<dbReference type="RefSeq" id="WP_009533367.1">
    <property type="nucleotide sequence ID" value="NZ_JH590863.1"/>
</dbReference>
<reference evidence="2 3" key="1">
    <citation type="submission" date="2011-10" db="EMBL/GenBank/DDBJ databases">
        <title>The Genome Sequence of Lachnospiraceae bacterium ACC2.</title>
        <authorList>
            <consortium name="The Broad Institute Genome Sequencing Platform"/>
            <person name="Earl A."/>
            <person name="Ward D."/>
            <person name="Feldgarden M."/>
            <person name="Gevers D."/>
            <person name="Sizova M."/>
            <person name="Hazen A."/>
            <person name="Epstein S."/>
            <person name="Young S.K."/>
            <person name="Zeng Q."/>
            <person name="Gargeya S."/>
            <person name="Fitzgerald M."/>
            <person name="Haas B."/>
            <person name="Abouelleil A."/>
            <person name="Alvarado L."/>
            <person name="Arachchi H.M."/>
            <person name="Berlin A."/>
            <person name="Brown A."/>
            <person name="Chapman S.B."/>
            <person name="Chen Z."/>
            <person name="Dunbar C."/>
            <person name="Freedman E."/>
            <person name="Gearin G."/>
            <person name="Goldberg J."/>
            <person name="Griggs A."/>
            <person name="Gujja S."/>
            <person name="Heiman D."/>
            <person name="Howarth C."/>
            <person name="Larson L."/>
            <person name="Lui A."/>
            <person name="MacDonald P.J.P."/>
            <person name="Montmayeur A."/>
            <person name="Murphy C."/>
            <person name="Neiman D."/>
            <person name="Pearson M."/>
            <person name="Priest M."/>
            <person name="Roberts A."/>
            <person name="Saif S."/>
            <person name="Shea T."/>
            <person name="Shenoy N."/>
            <person name="Sisk P."/>
            <person name="Stolte C."/>
            <person name="Sykes S."/>
            <person name="Wortman J."/>
            <person name="Nusbaum C."/>
            <person name="Birren B."/>
        </authorList>
    </citation>
    <scope>NUCLEOTIDE SEQUENCE [LARGE SCALE GENOMIC DNA]</scope>
    <source>
        <strain evidence="2 3">ACC2</strain>
    </source>
</reference>
<keyword evidence="1" id="KW-0812">Transmembrane</keyword>
<gene>
    <name evidence="2" type="ORF">HMPREF9623_01535</name>
</gene>
<dbReference type="AlphaFoldDB" id="A0AA37DG00"/>
<feature type="transmembrane region" description="Helical" evidence="1">
    <location>
        <begin position="32"/>
        <end position="51"/>
    </location>
</feature>
<proteinExistence type="predicted"/>
<accession>A0AA37DG00</accession>
<evidence type="ECO:0000313" key="3">
    <source>
        <dbReference type="Proteomes" id="UP000018466"/>
    </source>
</evidence>
<dbReference type="Proteomes" id="UP000018466">
    <property type="component" value="Unassembled WGS sequence"/>
</dbReference>
<keyword evidence="1" id="KW-0472">Membrane</keyword>
<sequence>MNKEERAENWFRNIPGEEKIPMEKKIELCGRVTIPIILICLGIFIAEYALLRIFGGGTLIDRAADFVNEIARAKGRVHYTTIALAGVMCNHDVSVCYFAGYREYALPAKLAA</sequence>
<evidence type="ECO:0000313" key="2">
    <source>
        <dbReference type="EMBL" id="EHO16214.1"/>
    </source>
</evidence>
<dbReference type="EMBL" id="AGEL01000010">
    <property type="protein sequence ID" value="EHO16214.1"/>
    <property type="molecule type" value="Genomic_DNA"/>
</dbReference>
<comment type="caution">
    <text evidence="2">The sequence shown here is derived from an EMBL/GenBank/DDBJ whole genome shotgun (WGS) entry which is preliminary data.</text>
</comment>
<keyword evidence="3" id="KW-1185">Reference proteome</keyword>
<dbReference type="GeneID" id="86941268"/>
<evidence type="ECO:0000256" key="1">
    <source>
        <dbReference type="SAM" id="Phobius"/>
    </source>
</evidence>
<organism evidence="2 3">
    <name type="scientific">Stomatobaculum longum</name>
    <dbReference type="NCBI Taxonomy" id="796942"/>
    <lineage>
        <taxon>Bacteria</taxon>
        <taxon>Bacillati</taxon>
        <taxon>Bacillota</taxon>
        <taxon>Clostridia</taxon>
        <taxon>Lachnospirales</taxon>
        <taxon>Lachnospiraceae</taxon>
        <taxon>Stomatobaculum</taxon>
    </lineage>
</organism>
<protein>
    <submittedName>
        <fullName evidence="2">Uncharacterized protein</fullName>
    </submittedName>
</protein>
<name>A0AA37DG00_9FIRM</name>
<keyword evidence="1" id="KW-1133">Transmembrane helix</keyword>